<dbReference type="Proteomes" id="UP001556636">
    <property type="component" value="Unassembled WGS sequence"/>
</dbReference>
<dbReference type="Pfam" id="PF13579">
    <property type="entry name" value="Glyco_trans_4_4"/>
    <property type="match status" value="1"/>
</dbReference>
<evidence type="ECO:0000313" key="3">
    <source>
        <dbReference type="Proteomes" id="UP001556636"/>
    </source>
</evidence>
<sequence length="370" mass="40573">MLGSISRSLLNFRGPLIQRLRDRGHNVIAGTALDENSKEVTERLKSWGVEYHTVDIARGGTNPLADIRTRLAIQGLLRETRPDILLAYTAKPVIYGGMAAQGVAGVRFFPMITGLGYAFTPAAGAKRRFLRFLLTQLYRRSLRGAERVIFQNPDDQAMFTELGLLPDPGRAARVHGSGVDCEAFPPSALPEAPVFLMLARLVADKGVREYVEAARRVRAVYPDARFRLAGGLDPNPASVSQAELDAWVAEGVIDYLGSVHPVQPELAGCKYYVLPSFYREGTPRSVLEAMATGRPIITTDAPGCRETVEYGVNGLLVPPRDPDALASAMLELLSAPQESVQSMADESLRMARERFDVHRVNNEILEIFGL</sequence>
<organism evidence="2 3">
    <name type="scientific">Spiribacter roseus</name>
    <dbReference type="NCBI Taxonomy" id="1855875"/>
    <lineage>
        <taxon>Bacteria</taxon>
        <taxon>Pseudomonadati</taxon>
        <taxon>Pseudomonadota</taxon>
        <taxon>Gammaproteobacteria</taxon>
        <taxon>Chromatiales</taxon>
        <taxon>Ectothiorhodospiraceae</taxon>
        <taxon>Spiribacter</taxon>
    </lineage>
</organism>
<dbReference type="CDD" id="cd03808">
    <property type="entry name" value="GT4_CapM-like"/>
    <property type="match status" value="1"/>
</dbReference>
<keyword evidence="3" id="KW-1185">Reference proteome</keyword>
<gene>
    <name evidence="2" type="ORF">V6X51_09810</name>
</gene>
<dbReference type="Gene3D" id="3.40.50.2000">
    <property type="entry name" value="Glycogen Phosphorylase B"/>
    <property type="match status" value="2"/>
</dbReference>
<protein>
    <submittedName>
        <fullName evidence="2">Glycosyltransferase family 4 protein</fullName>
    </submittedName>
</protein>
<accession>A0ABV3RZS7</accession>
<reference evidence="2 3" key="1">
    <citation type="submission" date="2024-02" db="EMBL/GenBank/DDBJ databases">
        <title>New especies of Spiribacter isolated from saline water.</title>
        <authorList>
            <person name="Leon M.J."/>
            <person name="De La Haba R."/>
            <person name="Sanchez-Porro C."/>
            <person name="Ventosa A."/>
        </authorList>
    </citation>
    <scope>NUCLEOTIDE SEQUENCE [LARGE SCALE GENOMIC DNA]</scope>
    <source>
        <strain evidence="3">ag22IC6-196</strain>
    </source>
</reference>
<name>A0ABV3RZS7_9GAMM</name>
<comment type="caution">
    <text evidence="2">The sequence shown here is derived from an EMBL/GenBank/DDBJ whole genome shotgun (WGS) entry which is preliminary data.</text>
</comment>
<dbReference type="PANTHER" id="PTHR12526">
    <property type="entry name" value="GLYCOSYLTRANSFERASE"/>
    <property type="match status" value="1"/>
</dbReference>
<feature type="domain" description="Glycosyltransferase subfamily 4-like N-terminal" evidence="1">
    <location>
        <begin position="16"/>
        <end position="171"/>
    </location>
</feature>
<dbReference type="SUPFAM" id="SSF53756">
    <property type="entry name" value="UDP-Glycosyltransferase/glycogen phosphorylase"/>
    <property type="match status" value="1"/>
</dbReference>
<dbReference type="Pfam" id="PF13692">
    <property type="entry name" value="Glyco_trans_1_4"/>
    <property type="match status" value="1"/>
</dbReference>
<dbReference type="EMBL" id="JBAKFG010000006">
    <property type="protein sequence ID" value="MEX0373720.1"/>
    <property type="molecule type" value="Genomic_DNA"/>
</dbReference>
<dbReference type="RefSeq" id="WP_367951878.1">
    <property type="nucleotide sequence ID" value="NZ_JBAKFG010000006.1"/>
</dbReference>
<dbReference type="InterPro" id="IPR028098">
    <property type="entry name" value="Glyco_trans_4-like_N"/>
</dbReference>
<dbReference type="PANTHER" id="PTHR12526:SF638">
    <property type="entry name" value="SPORE COAT PROTEIN SA"/>
    <property type="match status" value="1"/>
</dbReference>
<proteinExistence type="predicted"/>
<evidence type="ECO:0000313" key="2">
    <source>
        <dbReference type="EMBL" id="MEX0373720.1"/>
    </source>
</evidence>
<evidence type="ECO:0000259" key="1">
    <source>
        <dbReference type="Pfam" id="PF13579"/>
    </source>
</evidence>